<reference evidence="2" key="2">
    <citation type="submission" date="2025-08" db="UniProtKB">
        <authorList>
            <consortium name="Ensembl"/>
        </authorList>
    </citation>
    <scope>IDENTIFICATION</scope>
</reference>
<keyword evidence="3" id="KW-1185">Reference proteome</keyword>
<accession>A0A670J3W2</accession>
<dbReference type="GO" id="GO:0061575">
    <property type="term" value="F:cyclin-dependent protein serine/threonine kinase activator activity"/>
    <property type="evidence" value="ECO:0007669"/>
    <property type="project" value="InterPro"/>
</dbReference>
<dbReference type="InterPro" id="IPR004944">
    <property type="entry name" value="CDK5_activator"/>
</dbReference>
<dbReference type="Proteomes" id="UP000472272">
    <property type="component" value="Chromosome 11"/>
</dbReference>
<feature type="region of interest" description="Disordered" evidence="1">
    <location>
        <begin position="38"/>
        <end position="87"/>
    </location>
</feature>
<dbReference type="AlphaFoldDB" id="A0A670J3W2"/>
<dbReference type="Pfam" id="PF03261">
    <property type="entry name" value="CDK5_activator"/>
    <property type="match status" value="1"/>
</dbReference>
<proteinExistence type="predicted"/>
<name>A0A670J3W2_PODMU</name>
<evidence type="ECO:0000256" key="1">
    <source>
        <dbReference type="SAM" id="MobiDB-lite"/>
    </source>
</evidence>
<protein>
    <submittedName>
        <fullName evidence="2">Uncharacterized protein</fullName>
    </submittedName>
</protein>
<feature type="region of interest" description="Disordered" evidence="1">
    <location>
        <begin position="191"/>
        <end position="210"/>
    </location>
</feature>
<evidence type="ECO:0000313" key="3">
    <source>
        <dbReference type="Proteomes" id="UP000472272"/>
    </source>
</evidence>
<sequence>GRRRGGSPSLLRLAPSPLAIAARYWACACSASTRGAASERAPTCDGTKQGPLAVPVPTVPASAQEGGKQPPPPPPLPGNRAATRGSPRRVIVQASTGELLRCLGDFVCRRCYHIAARYWACACAIAPSGFPSAGIKQPASLLFLIKGTSTLLPLGVSHPKALWAAGSGAVLPLPHAGWLLTRPLGRRGIRLDEGSDAGGTEQHGRSELAPGRTQTASCSCIQQLRGWQK</sequence>
<dbReference type="GO" id="GO:0016533">
    <property type="term" value="C:protein kinase 5 complex"/>
    <property type="evidence" value="ECO:0007669"/>
    <property type="project" value="InterPro"/>
</dbReference>
<evidence type="ECO:0000313" key="2">
    <source>
        <dbReference type="Ensembl" id="ENSPMRP00000018224.1"/>
    </source>
</evidence>
<reference evidence="2" key="3">
    <citation type="submission" date="2025-09" db="UniProtKB">
        <authorList>
            <consortium name="Ensembl"/>
        </authorList>
    </citation>
    <scope>IDENTIFICATION</scope>
</reference>
<reference evidence="2 3" key="1">
    <citation type="journal article" date="2019" name="Proc. Natl. Acad. Sci. U.S.A.">
        <title>Regulatory changes in pterin and carotenoid genes underlie balanced color polymorphisms in the wall lizard.</title>
        <authorList>
            <person name="Andrade P."/>
            <person name="Pinho C."/>
            <person name="Perez I de Lanuza G."/>
            <person name="Afonso S."/>
            <person name="Brejcha J."/>
            <person name="Rubin C.J."/>
            <person name="Wallerman O."/>
            <person name="Pereira P."/>
            <person name="Sabatino S.J."/>
            <person name="Bellati A."/>
            <person name="Pellitteri-Rosa D."/>
            <person name="Bosakova Z."/>
            <person name="Bunikis I."/>
            <person name="Carretero M.A."/>
            <person name="Feiner N."/>
            <person name="Marsik P."/>
            <person name="Pauperio F."/>
            <person name="Salvi D."/>
            <person name="Soler L."/>
            <person name="While G.M."/>
            <person name="Uller T."/>
            <person name="Font E."/>
            <person name="Andersson L."/>
            <person name="Carneiro M."/>
        </authorList>
    </citation>
    <scope>NUCLEOTIDE SEQUENCE</scope>
</reference>
<dbReference type="Ensembl" id="ENSPMRT00000019385.1">
    <property type="protein sequence ID" value="ENSPMRP00000018224.1"/>
    <property type="gene ID" value="ENSPMRG00000012003.1"/>
</dbReference>
<organism evidence="2 3">
    <name type="scientific">Podarcis muralis</name>
    <name type="common">Wall lizard</name>
    <name type="synonym">Lacerta muralis</name>
    <dbReference type="NCBI Taxonomy" id="64176"/>
    <lineage>
        <taxon>Eukaryota</taxon>
        <taxon>Metazoa</taxon>
        <taxon>Chordata</taxon>
        <taxon>Craniata</taxon>
        <taxon>Vertebrata</taxon>
        <taxon>Euteleostomi</taxon>
        <taxon>Lepidosauria</taxon>
        <taxon>Squamata</taxon>
        <taxon>Bifurcata</taxon>
        <taxon>Unidentata</taxon>
        <taxon>Episquamata</taxon>
        <taxon>Laterata</taxon>
        <taxon>Lacertibaenia</taxon>
        <taxon>Lacertidae</taxon>
        <taxon>Podarcis</taxon>
    </lineage>
</organism>